<evidence type="ECO:0000313" key="2">
    <source>
        <dbReference type="EMBL" id="HJG96227.1"/>
    </source>
</evidence>
<feature type="transmembrane region" description="Helical" evidence="1">
    <location>
        <begin position="12"/>
        <end position="33"/>
    </location>
</feature>
<dbReference type="AlphaFoldDB" id="A0A921MZK7"/>
<reference evidence="2" key="1">
    <citation type="journal article" date="2021" name="PeerJ">
        <title>Extensive microbial diversity within the chicken gut microbiome revealed by metagenomics and culture.</title>
        <authorList>
            <person name="Gilroy R."/>
            <person name="Ravi A."/>
            <person name="Getino M."/>
            <person name="Pursley I."/>
            <person name="Horton D.L."/>
            <person name="Alikhan N.F."/>
            <person name="Baker D."/>
            <person name="Gharbi K."/>
            <person name="Hall N."/>
            <person name="Watson M."/>
            <person name="Adriaenssens E.M."/>
            <person name="Foster-Nyarko E."/>
            <person name="Jarju S."/>
            <person name="Secka A."/>
            <person name="Antonio M."/>
            <person name="Oren A."/>
            <person name="Chaudhuri R.R."/>
            <person name="La Ragione R."/>
            <person name="Hildebrand F."/>
            <person name="Pallen M.J."/>
        </authorList>
    </citation>
    <scope>NUCLEOTIDE SEQUENCE</scope>
    <source>
        <strain evidence="2">1277</strain>
    </source>
</reference>
<evidence type="ECO:0000313" key="3">
    <source>
        <dbReference type="Proteomes" id="UP000776700"/>
    </source>
</evidence>
<dbReference type="Proteomes" id="UP000776700">
    <property type="component" value="Unassembled WGS sequence"/>
</dbReference>
<proteinExistence type="predicted"/>
<protein>
    <submittedName>
        <fullName evidence="2">Stage III sporulation protein AG</fullName>
    </submittedName>
</protein>
<dbReference type="EMBL" id="DYUB01000129">
    <property type="protein sequence ID" value="HJG96227.1"/>
    <property type="molecule type" value="Genomic_DNA"/>
</dbReference>
<keyword evidence="1" id="KW-0472">Membrane</keyword>
<keyword evidence="1" id="KW-0812">Transmembrane</keyword>
<keyword evidence="1" id="KW-1133">Transmembrane helix</keyword>
<organism evidence="2 3">
    <name type="scientific">Romboutsia timonensis</name>
    <dbReference type="NCBI Taxonomy" id="1776391"/>
    <lineage>
        <taxon>Bacteria</taxon>
        <taxon>Bacillati</taxon>
        <taxon>Bacillota</taxon>
        <taxon>Clostridia</taxon>
        <taxon>Peptostreptococcales</taxon>
        <taxon>Peptostreptococcaceae</taxon>
        <taxon>Romboutsia</taxon>
    </lineage>
</organism>
<sequence>MFKNLNEKEKKKIYWLLSLAVICGISLIAMSGIENKEIVSKDEINNITQEELSNESSKTALEEKLKNILSQIEGAGELDVMITYESSEEIQPAFNTNTTMEETKEVDKQGGERTVTTSSENKTMITSSANDPIVIKTNQPKINGVIVVATGAKDLNVKETLYSAVQTALQVQGHQVEIYTK</sequence>
<evidence type="ECO:0000256" key="1">
    <source>
        <dbReference type="SAM" id="Phobius"/>
    </source>
</evidence>
<accession>A0A921MZK7</accession>
<comment type="caution">
    <text evidence="2">The sequence shown here is derived from an EMBL/GenBank/DDBJ whole genome shotgun (WGS) entry which is preliminary data.</text>
</comment>
<name>A0A921MZK7_9FIRM</name>
<gene>
    <name evidence="2" type="ORF">K8V90_03885</name>
</gene>
<reference evidence="2" key="2">
    <citation type="submission" date="2021-09" db="EMBL/GenBank/DDBJ databases">
        <authorList>
            <person name="Gilroy R."/>
        </authorList>
    </citation>
    <scope>NUCLEOTIDE SEQUENCE</scope>
    <source>
        <strain evidence="2">1277</strain>
    </source>
</reference>